<keyword evidence="2" id="KW-1185">Reference proteome</keyword>
<dbReference type="AlphaFoldDB" id="A0AAP0ER17"/>
<reference evidence="1 2" key="1">
    <citation type="submission" date="2024-01" db="EMBL/GenBank/DDBJ databases">
        <title>Genome assemblies of Stephania.</title>
        <authorList>
            <person name="Yang L."/>
        </authorList>
    </citation>
    <scope>NUCLEOTIDE SEQUENCE [LARGE SCALE GENOMIC DNA]</scope>
    <source>
        <strain evidence="1">YNDBR</strain>
        <tissue evidence="1">Leaf</tissue>
    </source>
</reference>
<name>A0AAP0ER17_9MAGN</name>
<proteinExistence type="predicted"/>
<evidence type="ECO:0000313" key="1">
    <source>
        <dbReference type="EMBL" id="KAK9097826.1"/>
    </source>
</evidence>
<comment type="caution">
    <text evidence="1">The sequence shown here is derived from an EMBL/GenBank/DDBJ whole genome shotgun (WGS) entry which is preliminary data.</text>
</comment>
<protein>
    <submittedName>
        <fullName evidence="1">Uncharacterized protein</fullName>
    </submittedName>
</protein>
<organism evidence="1 2">
    <name type="scientific">Stephania yunnanensis</name>
    <dbReference type="NCBI Taxonomy" id="152371"/>
    <lineage>
        <taxon>Eukaryota</taxon>
        <taxon>Viridiplantae</taxon>
        <taxon>Streptophyta</taxon>
        <taxon>Embryophyta</taxon>
        <taxon>Tracheophyta</taxon>
        <taxon>Spermatophyta</taxon>
        <taxon>Magnoliopsida</taxon>
        <taxon>Ranunculales</taxon>
        <taxon>Menispermaceae</taxon>
        <taxon>Menispermoideae</taxon>
        <taxon>Cissampelideae</taxon>
        <taxon>Stephania</taxon>
    </lineage>
</organism>
<dbReference type="EMBL" id="JBBNAF010000011">
    <property type="protein sequence ID" value="KAK9097826.1"/>
    <property type="molecule type" value="Genomic_DNA"/>
</dbReference>
<sequence>MWNKRASNIANDELLDEPLEFCDPYMQWYCRITRRFMSHRGALVEALAHGMTSIHQLTLGYDVSILRVRDVVASTLAAIHADYRIYNMLTSFKASHQSSHEDTCSKHDTPVYTPSIPLNEFETLYTLYTPSAPLNELETPHTPSVLLNMAFETTKAFQFNRIPTFSRHFNASPIMMNLSGTTSIHNGGRHDIDEIQPEDVQNSLRADVGPSNVSLALNRNVRVVKRTHCGTESHYLGSDYDFF</sequence>
<evidence type="ECO:0000313" key="2">
    <source>
        <dbReference type="Proteomes" id="UP001420932"/>
    </source>
</evidence>
<accession>A0AAP0ER17</accession>
<gene>
    <name evidence="1" type="ORF">Syun_024871</name>
</gene>
<dbReference type="Proteomes" id="UP001420932">
    <property type="component" value="Unassembled WGS sequence"/>
</dbReference>